<gene>
    <name evidence="3" type="ORF">PISL3812_07619</name>
</gene>
<keyword evidence="2" id="KW-0472">Membrane</keyword>
<name>A0A0U1M4W0_TALIS</name>
<dbReference type="Proteomes" id="UP000054383">
    <property type="component" value="Unassembled WGS sequence"/>
</dbReference>
<feature type="region of interest" description="Disordered" evidence="1">
    <location>
        <begin position="666"/>
        <end position="689"/>
    </location>
</feature>
<reference evidence="3 4" key="1">
    <citation type="submission" date="2015-04" db="EMBL/GenBank/DDBJ databases">
        <authorList>
            <person name="Syromyatnikov M.Y."/>
            <person name="Popov V.N."/>
        </authorList>
    </citation>
    <scope>NUCLEOTIDE SEQUENCE [LARGE SCALE GENOMIC DNA]</scope>
    <source>
        <strain evidence="3">WF-38-12</strain>
    </source>
</reference>
<dbReference type="EMBL" id="CVMT01000008">
    <property type="protein sequence ID" value="CRG90575.1"/>
    <property type="molecule type" value="Genomic_DNA"/>
</dbReference>
<dbReference type="OrthoDB" id="262547at2759"/>
<protein>
    <submittedName>
        <fullName evidence="3">Genome polyprotein</fullName>
    </submittedName>
</protein>
<accession>A0A0U1M4W0</accession>
<evidence type="ECO:0000313" key="4">
    <source>
        <dbReference type="Proteomes" id="UP000054383"/>
    </source>
</evidence>
<dbReference type="STRING" id="28573.A0A0U1M4W0"/>
<feature type="region of interest" description="Disordered" evidence="1">
    <location>
        <begin position="506"/>
        <end position="526"/>
    </location>
</feature>
<dbReference type="OMA" id="WEASESC"/>
<sequence>MRGILEPSSSKSRASQAMCGVGVVLTCGRRGCSGSHPDEDADVMNGDAEQETNTTRRHSHAAAVLDRNTNKSLAGIPLGPENTEYKYVQNASPHSDPFDSACPQLRPVIGYGSDRQLAGGQAAAPFGPFIPFCPFWADLCYFAKLCYKASWQYKPSGQHNGCPALLPPSQACLPAMSSDYRELRSRESETFDVDDSAVALYRPHFLFPRRYSRLYVSARSLRRIVYVLFLFLVAVITLTFLFFPSYTHRPAHYRSLERSIARSQQPGRGNPRHEKVFIATSLYDKGGQLAGGRWGQNLLELIDLLGYENTFVSIYENDAEDEAERALAELDAQISCNKSVVFEPHYDFSHSENVTLPDGSVRLRRVPYLADLRNRALEPLVAQNRQGVEFDRILILNDVYFDPVDAVQLLFSTNADEDGLSNYRAACAVDFGKLIKFYDSFAVRDAHGYPIGVPFYPWFAPAGAATSRRDVLDQKDAVRVRGCWGGIVAFDAKYFQASNQAHTKTFSRETLTDRRRQQQPQTQPAEPVRFRAISDTFWEASESCLIHADLQEPYTDIDEVVDTGIYINPYIRVSYEYRAFTWLGVVRRFERLFAWPNWIANVMSGHPAHNSRRTDVAGQTVKQRVWQPDANYTEGGFWKDETRVASPGEFCARRDLFVLIPVTDRENPGDEGWRPVKVPPDPDSRDWIQ</sequence>
<dbReference type="AlphaFoldDB" id="A0A0U1M4W0"/>
<keyword evidence="4" id="KW-1185">Reference proteome</keyword>
<feature type="transmembrane region" description="Helical" evidence="2">
    <location>
        <begin position="224"/>
        <end position="246"/>
    </location>
</feature>
<organism evidence="3 4">
    <name type="scientific">Talaromyces islandicus</name>
    <name type="common">Penicillium islandicum</name>
    <dbReference type="NCBI Taxonomy" id="28573"/>
    <lineage>
        <taxon>Eukaryota</taxon>
        <taxon>Fungi</taxon>
        <taxon>Dikarya</taxon>
        <taxon>Ascomycota</taxon>
        <taxon>Pezizomycotina</taxon>
        <taxon>Eurotiomycetes</taxon>
        <taxon>Eurotiomycetidae</taxon>
        <taxon>Eurotiales</taxon>
        <taxon>Trichocomaceae</taxon>
        <taxon>Talaromyces</taxon>
        <taxon>Talaromyces sect. Islandici</taxon>
    </lineage>
</organism>
<feature type="compositionally biased region" description="Basic and acidic residues" evidence="1">
    <location>
        <begin position="506"/>
        <end position="516"/>
    </location>
</feature>
<proteinExistence type="predicted"/>
<evidence type="ECO:0000256" key="2">
    <source>
        <dbReference type="SAM" id="Phobius"/>
    </source>
</evidence>
<evidence type="ECO:0000313" key="3">
    <source>
        <dbReference type="EMBL" id="CRG90575.1"/>
    </source>
</evidence>
<dbReference type="Pfam" id="PF11735">
    <property type="entry name" value="CAP59_mtransfer"/>
    <property type="match status" value="1"/>
</dbReference>
<keyword evidence="2" id="KW-0812">Transmembrane</keyword>
<dbReference type="PANTHER" id="PTHR34144">
    <property type="entry name" value="CHROMOSOME 8, WHOLE GENOME SHOTGUN SEQUENCE"/>
    <property type="match status" value="1"/>
</dbReference>
<keyword evidence="2" id="KW-1133">Transmembrane helix</keyword>
<evidence type="ECO:0000256" key="1">
    <source>
        <dbReference type="SAM" id="MobiDB-lite"/>
    </source>
</evidence>
<feature type="region of interest" description="Disordered" evidence="1">
    <location>
        <begin position="34"/>
        <end position="58"/>
    </location>
</feature>
<dbReference type="InterPro" id="IPR021047">
    <property type="entry name" value="Mannosyltransferase_CMT1"/>
</dbReference>
<dbReference type="PANTHER" id="PTHR34144:SF8">
    <property type="entry name" value="GLYCOSYLTRANSFERASE FAMILY 69 PROTEIN"/>
    <property type="match status" value="1"/>
</dbReference>